<name>A0A0M3HIH7_ASCLU</name>
<evidence type="ECO:0000313" key="2">
    <source>
        <dbReference type="WBParaSite" id="ALUE_0000132201-mRNA-1"/>
    </source>
</evidence>
<accession>A0A0M3HIH7</accession>
<protein>
    <submittedName>
        <fullName evidence="2">Uncharacterized protein</fullName>
    </submittedName>
</protein>
<reference evidence="2" key="1">
    <citation type="submission" date="2017-02" db="UniProtKB">
        <authorList>
            <consortium name="WormBaseParasite"/>
        </authorList>
    </citation>
    <scope>IDENTIFICATION</scope>
</reference>
<keyword evidence="1" id="KW-1185">Reference proteome</keyword>
<sequence length="71" mass="8747">MHLKRSQPSFIGEIKVDEKDQRIWNILLLPVRFINQFIFECENFYLNINLSNNFEYLSNILEYQSYYENHL</sequence>
<evidence type="ECO:0000313" key="1">
    <source>
        <dbReference type="Proteomes" id="UP000036681"/>
    </source>
</evidence>
<organism evidence="1 2">
    <name type="scientific">Ascaris lumbricoides</name>
    <name type="common">Giant roundworm</name>
    <dbReference type="NCBI Taxonomy" id="6252"/>
    <lineage>
        <taxon>Eukaryota</taxon>
        <taxon>Metazoa</taxon>
        <taxon>Ecdysozoa</taxon>
        <taxon>Nematoda</taxon>
        <taxon>Chromadorea</taxon>
        <taxon>Rhabditida</taxon>
        <taxon>Spirurina</taxon>
        <taxon>Ascaridomorpha</taxon>
        <taxon>Ascaridoidea</taxon>
        <taxon>Ascarididae</taxon>
        <taxon>Ascaris</taxon>
    </lineage>
</organism>
<dbReference type="AlphaFoldDB" id="A0A0M3HIH7"/>
<dbReference type="WBParaSite" id="ALUE_0000132201-mRNA-1">
    <property type="protein sequence ID" value="ALUE_0000132201-mRNA-1"/>
    <property type="gene ID" value="ALUE_0000132201"/>
</dbReference>
<dbReference type="Proteomes" id="UP000036681">
    <property type="component" value="Unplaced"/>
</dbReference>
<proteinExistence type="predicted"/>